<feature type="compositionally biased region" description="Low complexity" evidence="3">
    <location>
        <begin position="509"/>
        <end position="519"/>
    </location>
</feature>
<dbReference type="Pfam" id="PF06584">
    <property type="entry name" value="DIRP"/>
    <property type="match status" value="1"/>
</dbReference>
<organism evidence="5 6">
    <name type="scientific">Astrephomene gubernaculifera</name>
    <dbReference type="NCBI Taxonomy" id="47775"/>
    <lineage>
        <taxon>Eukaryota</taxon>
        <taxon>Viridiplantae</taxon>
        <taxon>Chlorophyta</taxon>
        <taxon>core chlorophytes</taxon>
        <taxon>Chlorophyceae</taxon>
        <taxon>CS clade</taxon>
        <taxon>Chlamydomonadales</taxon>
        <taxon>Astrephomenaceae</taxon>
        <taxon>Astrephomene</taxon>
    </lineage>
</organism>
<evidence type="ECO:0000313" key="6">
    <source>
        <dbReference type="Proteomes" id="UP001054857"/>
    </source>
</evidence>
<feature type="compositionally biased region" description="Low complexity" evidence="3">
    <location>
        <begin position="1202"/>
        <end position="1212"/>
    </location>
</feature>
<comment type="subcellular location">
    <subcellularLocation>
        <location evidence="1">Nucleus</location>
    </subcellularLocation>
</comment>
<dbReference type="PANTHER" id="PTHR21689:SF2">
    <property type="entry name" value="PROTEIN LIN-9 HOMOLOG"/>
    <property type="match status" value="1"/>
</dbReference>
<dbReference type="InterPro" id="IPR033471">
    <property type="entry name" value="DIRP"/>
</dbReference>
<feature type="compositionally biased region" description="Basic and acidic residues" evidence="3">
    <location>
        <begin position="1228"/>
        <end position="1238"/>
    </location>
</feature>
<feature type="region of interest" description="Disordered" evidence="3">
    <location>
        <begin position="80"/>
        <end position="207"/>
    </location>
</feature>
<feature type="region of interest" description="Disordered" evidence="3">
    <location>
        <begin position="223"/>
        <end position="402"/>
    </location>
</feature>
<feature type="compositionally biased region" description="Low complexity" evidence="3">
    <location>
        <begin position="991"/>
        <end position="1051"/>
    </location>
</feature>
<dbReference type="EMBL" id="BMAR01000018">
    <property type="protein sequence ID" value="GFR47546.1"/>
    <property type="molecule type" value="Genomic_DNA"/>
</dbReference>
<feature type="region of interest" description="Disordered" evidence="3">
    <location>
        <begin position="991"/>
        <end position="1074"/>
    </location>
</feature>
<name>A0AAD3DT59_9CHLO</name>
<keyword evidence="2" id="KW-0539">Nucleus</keyword>
<dbReference type="GO" id="GO:0006357">
    <property type="term" value="P:regulation of transcription by RNA polymerase II"/>
    <property type="evidence" value="ECO:0007669"/>
    <property type="project" value="TreeGrafter"/>
</dbReference>
<proteinExistence type="predicted"/>
<feature type="compositionally biased region" description="Basic and acidic residues" evidence="3">
    <location>
        <begin position="188"/>
        <end position="206"/>
    </location>
</feature>
<dbReference type="GO" id="GO:0051726">
    <property type="term" value="P:regulation of cell cycle"/>
    <property type="evidence" value="ECO:0007669"/>
    <property type="project" value="TreeGrafter"/>
</dbReference>
<dbReference type="Proteomes" id="UP001054857">
    <property type="component" value="Unassembled WGS sequence"/>
</dbReference>
<gene>
    <name evidence="5" type="ORF">Agub_g9269</name>
</gene>
<dbReference type="GO" id="GO:0006351">
    <property type="term" value="P:DNA-templated transcription"/>
    <property type="evidence" value="ECO:0007669"/>
    <property type="project" value="InterPro"/>
</dbReference>
<evidence type="ECO:0000256" key="1">
    <source>
        <dbReference type="ARBA" id="ARBA00004123"/>
    </source>
</evidence>
<feature type="compositionally biased region" description="Acidic residues" evidence="3">
    <location>
        <begin position="520"/>
        <end position="529"/>
    </location>
</feature>
<feature type="region of interest" description="Disordered" evidence="3">
    <location>
        <begin position="1186"/>
        <end position="1252"/>
    </location>
</feature>
<accession>A0AAD3DT59</accession>
<dbReference type="PANTHER" id="PTHR21689">
    <property type="entry name" value="LIN-9"/>
    <property type="match status" value="1"/>
</dbReference>
<feature type="domain" description="DIRP" evidence="4">
    <location>
        <begin position="678"/>
        <end position="776"/>
    </location>
</feature>
<feature type="compositionally biased region" description="Low complexity" evidence="3">
    <location>
        <begin position="310"/>
        <end position="320"/>
    </location>
</feature>
<feature type="compositionally biased region" description="Polar residues" evidence="3">
    <location>
        <begin position="339"/>
        <end position="357"/>
    </location>
</feature>
<feature type="compositionally biased region" description="Basic and acidic residues" evidence="3">
    <location>
        <begin position="80"/>
        <end position="92"/>
    </location>
</feature>
<dbReference type="GO" id="GO:0003677">
    <property type="term" value="F:DNA binding"/>
    <property type="evidence" value="ECO:0007669"/>
    <property type="project" value="TreeGrafter"/>
</dbReference>
<evidence type="ECO:0000256" key="2">
    <source>
        <dbReference type="ARBA" id="ARBA00023242"/>
    </source>
</evidence>
<feature type="region of interest" description="Disordered" evidence="3">
    <location>
        <begin position="474"/>
        <end position="634"/>
    </location>
</feature>
<dbReference type="GO" id="GO:0005654">
    <property type="term" value="C:nucleoplasm"/>
    <property type="evidence" value="ECO:0007669"/>
    <property type="project" value="TreeGrafter"/>
</dbReference>
<evidence type="ECO:0000313" key="5">
    <source>
        <dbReference type="EMBL" id="GFR47546.1"/>
    </source>
</evidence>
<sequence>MAGAAPVKWEDEVLRKFYRSFHKHGASGWAKVARDTKMSVEQCEALHRQHTSFLSLPASQALEAAFVALVNDHYNATQKQLKDEDLGEDTTRSGRPARRGAVEPEEPDSHVASSSSQKPRRTPKPTPQRLAAEEEQQARRQARSNQGTPKSAKFKHMLKAPPSPPAGEWTSSQRKRTRRLFEDNGDLEGPRYRSPPDRWRGRHNTDDVDEGVDALLSLASGARPSALLDEGPSAHEVAASTAEPEVDEQEQEPVLGSPKRARGGRGGRTPTPTGTPLKGAARSSSATAAAAAAAEAILLPTTTGLRSPRARAAAAAAAVATTSGRGPPAVAGRQRKEQQASPTSSQKEAGDDTSPTQAGADAGDLDAGEAATTEPQDADRAAAEEGPSVSIAAGRPVRKRKPSAIAIAAAAAAEEEEGGIRGEAAVLAAVVAAASVVPGSLPPIPMPDDIAASMLEDASGSGPGADDTAALLASVPPVRTRGSTRATSNGPGSRRATDRPSPAAPLPQAPAAAVAVAVSEAEDPGDEPAGELPGAVPGRSRSTAPAEPAAPQTGARLRNLPLPGRTRQRKSRPERLPPMFESLKVPLSQPGPGSVSTLAGSIGDESTAGVAAQSADGALGPASDTAAPTGAEAESLATATGQAAAAASMAKPQMLAAEVALRHCLGTRVRRWCMYEFLYSALDRPWFMRNELMEFCMHMQLPTTKLTRLEWSVLRAALGRPRRLSLAFLREERVRLEGYREHARLKYEEAAQGMDFPMELPRQLRVGQEVTARHPISRQLHDGVILTVKGSKYRVQFHRGDLMTEVIRDTDVMPLDPFECLPLHTSFLPAMLNGRTFDAVRLAALRGLVPGMVAPPLGANLRPVGSWAAGLDTQMMRAQDAAMVAEVERALQVKEALVARLAQLNNEAASGLHTDEHGGRTERFQLQYTEVVLQLKETNTTLESALTRLQSRQQQVTSAADAMRALQPPQLAVPAAAAMFPGAGAPRVGGPVAGLPSAPSPLAQAQPQQAPAQAAPLSQSQQPQHVPALASDPSPSASVAEQQSQQAQERATNAKAPMPLPAASGNVPTLAPQPRPAVASAAPIAQALYPLPAQASPLPVPAQGLSPDHLVQQAMEEARAVVDACRNKGAETLPPQPLLLPPAPQPLPVVGPIVTMQVQAPGGAVVPLVLPPGAVMPPQLVQQQAVAVDSPQQAGQPEHLPGQQAAGANGDAAAGGGEDAAAASVQVKTEEKEEEHHRAAVVAGPKSREQPLGEEELAESWLRDVIVGCVGVLFTIQKCTAGNVPAETVADALDMAVQQLQIKTDGENEALYRDIVQSVQGLKGHLTRALA</sequence>
<reference evidence="5 6" key="1">
    <citation type="journal article" date="2021" name="Sci. Rep.">
        <title>Genome sequencing of the multicellular alga Astrephomene provides insights into convergent evolution of germ-soma differentiation.</title>
        <authorList>
            <person name="Yamashita S."/>
            <person name="Yamamoto K."/>
            <person name="Matsuzaki R."/>
            <person name="Suzuki S."/>
            <person name="Yamaguchi H."/>
            <person name="Hirooka S."/>
            <person name="Minakuchi Y."/>
            <person name="Miyagishima S."/>
            <person name="Kawachi M."/>
            <person name="Toyoda A."/>
            <person name="Nozaki H."/>
        </authorList>
    </citation>
    <scope>NUCLEOTIDE SEQUENCE [LARGE SCALE GENOMIC DNA]</scope>
    <source>
        <strain evidence="5 6">NIES-4017</strain>
    </source>
</reference>
<dbReference type="SMART" id="SM01135">
    <property type="entry name" value="DIRP"/>
    <property type="match status" value="1"/>
</dbReference>
<feature type="compositionally biased region" description="Polar residues" evidence="3">
    <location>
        <begin position="481"/>
        <end position="491"/>
    </location>
</feature>
<dbReference type="InterPro" id="IPR010561">
    <property type="entry name" value="LIN-9/ALY1"/>
</dbReference>
<comment type="caution">
    <text evidence="5">The sequence shown here is derived from an EMBL/GenBank/DDBJ whole genome shotgun (WGS) entry which is preliminary data.</text>
</comment>
<feature type="compositionally biased region" description="Low complexity" evidence="3">
    <location>
        <begin position="268"/>
        <end position="296"/>
    </location>
</feature>
<protein>
    <recommendedName>
        <fullName evidence="4">DIRP domain-containing protein</fullName>
    </recommendedName>
</protein>
<keyword evidence="6" id="KW-1185">Reference proteome</keyword>
<dbReference type="GO" id="GO:0017053">
    <property type="term" value="C:transcription repressor complex"/>
    <property type="evidence" value="ECO:0007669"/>
    <property type="project" value="InterPro"/>
</dbReference>
<evidence type="ECO:0000256" key="3">
    <source>
        <dbReference type="SAM" id="MobiDB-lite"/>
    </source>
</evidence>
<evidence type="ECO:0000259" key="4">
    <source>
        <dbReference type="SMART" id="SM01135"/>
    </source>
</evidence>